<proteinExistence type="inferred from homology"/>
<dbReference type="InterPro" id="IPR037047">
    <property type="entry name" value="PITH_dom_sf"/>
</dbReference>
<dbReference type="GO" id="GO:0005737">
    <property type="term" value="C:cytoplasm"/>
    <property type="evidence" value="ECO:0007669"/>
    <property type="project" value="UniProtKB-ARBA"/>
</dbReference>
<evidence type="ECO:0000256" key="2">
    <source>
        <dbReference type="SAM" id="MobiDB-lite"/>
    </source>
</evidence>
<dbReference type="OrthoDB" id="2635at2759"/>
<evidence type="ECO:0000313" key="5">
    <source>
        <dbReference type="Proteomes" id="UP000769528"/>
    </source>
</evidence>
<feature type="compositionally biased region" description="Basic and acidic residues" evidence="2">
    <location>
        <begin position="1"/>
        <end position="22"/>
    </location>
</feature>
<keyword evidence="5" id="KW-1185">Reference proteome</keyword>
<gene>
    <name evidence="4" type="ORF">WICMUC_003953</name>
</gene>
<feature type="region of interest" description="Disordered" evidence="2">
    <location>
        <begin position="1"/>
        <end position="29"/>
    </location>
</feature>
<dbReference type="PROSITE" id="PS51532">
    <property type="entry name" value="PITH"/>
    <property type="match status" value="1"/>
</dbReference>
<comment type="caution">
    <text evidence="4">The sequence shown here is derived from an EMBL/GenBank/DDBJ whole genome shotgun (WGS) entry which is preliminary data.</text>
</comment>
<feature type="domain" description="PITH" evidence="3">
    <location>
        <begin position="23"/>
        <end position="212"/>
    </location>
</feature>
<accession>A0A9P8PK47</accession>
<dbReference type="InterPro" id="IPR008979">
    <property type="entry name" value="Galactose-bd-like_sf"/>
</dbReference>
<dbReference type="InterPro" id="IPR045099">
    <property type="entry name" value="PITH1-like"/>
</dbReference>
<dbReference type="GO" id="GO:0005634">
    <property type="term" value="C:nucleus"/>
    <property type="evidence" value="ECO:0007669"/>
    <property type="project" value="TreeGrafter"/>
</dbReference>
<dbReference type="PANTHER" id="PTHR12175:SF1">
    <property type="entry name" value="PITH DOMAIN-CONTAINING PROTEIN 1"/>
    <property type="match status" value="1"/>
</dbReference>
<reference evidence="4" key="1">
    <citation type="journal article" date="2021" name="Open Biol.">
        <title>Shared evolutionary footprints suggest mitochondrial oxidative damage underlies multiple complex I losses in fungi.</title>
        <authorList>
            <person name="Schikora-Tamarit M.A."/>
            <person name="Marcet-Houben M."/>
            <person name="Nosek J."/>
            <person name="Gabaldon T."/>
        </authorList>
    </citation>
    <scope>NUCLEOTIDE SEQUENCE</scope>
    <source>
        <strain evidence="4">CBS6341</strain>
    </source>
</reference>
<dbReference type="PANTHER" id="PTHR12175">
    <property type="entry name" value="AD039 HT014 THIOREDOXIN FAMILY TRP26"/>
    <property type="match status" value="1"/>
</dbReference>
<dbReference type="Gene3D" id="2.60.120.470">
    <property type="entry name" value="PITH domain"/>
    <property type="match status" value="1"/>
</dbReference>
<organism evidence="4 5">
    <name type="scientific">Wickerhamomyces mucosus</name>
    <dbReference type="NCBI Taxonomy" id="1378264"/>
    <lineage>
        <taxon>Eukaryota</taxon>
        <taxon>Fungi</taxon>
        <taxon>Dikarya</taxon>
        <taxon>Ascomycota</taxon>
        <taxon>Saccharomycotina</taxon>
        <taxon>Saccharomycetes</taxon>
        <taxon>Phaffomycetales</taxon>
        <taxon>Wickerhamomycetaceae</taxon>
        <taxon>Wickerhamomyces</taxon>
    </lineage>
</organism>
<dbReference type="SUPFAM" id="SSF49785">
    <property type="entry name" value="Galactose-binding domain-like"/>
    <property type="match status" value="1"/>
</dbReference>
<evidence type="ECO:0000256" key="1">
    <source>
        <dbReference type="ARBA" id="ARBA00025788"/>
    </source>
</evidence>
<name>A0A9P8PK47_9ASCO</name>
<protein>
    <recommendedName>
        <fullName evidence="3">PITH domain-containing protein</fullName>
    </recommendedName>
</protein>
<dbReference type="Proteomes" id="UP000769528">
    <property type="component" value="Unassembled WGS sequence"/>
</dbReference>
<reference evidence="4" key="2">
    <citation type="submission" date="2021-01" db="EMBL/GenBank/DDBJ databases">
        <authorList>
            <person name="Schikora-Tamarit M.A."/>
        </authorList>
    </citation>
    <scope>NUCLEOTIDE SEQUENCE</scope>
    <source>
        <strain evidence="4">CBS6341</strain>
    </source>
</reference>
<dbReference type="AlphaFoldDB" id="A0A9P8PK47"/>
<dbReference type="Pfam" id="PF06201">
    <property type="entry name" value="PITH"/>
    <property type="match status" value="1"/>
</dbReference>
<evidence type="ECO:0000313" key="4">
    <source>
        <dbReference type="EMBL" id="KAH3673000.1"/>
    </source>
</evidence>
<comment type="similarity">
    <text evidence="1">Belongs to the PITHD1 family.</text>
</comment>
<dbReference type="EMBL" id="JAEUBF010001066">
    <property type="protein sequence ID" value="KAH3673000.1"/>
    <property type="molecule type" value="Genomic_DNA"/>
</dbReference>
<evidence type="ECO:0000259" key="3">
    <source>
        <dbReference type="PROSITE" id="PS51532"/>
    </source>
</evidence>
<sequence length="232" mass="26858">MSCQHEHEHSHGHDHDHDHGDHVPPIPTNESQSLRQYIDFSKVRGLNIAQPNEEIYQIFKSQEDKFSLKFKLTSDADSQLILNIPFIGFVKIFSVILRTNGNEDHCPRTIKVFKNANDIDFDSDKKPTFVINHPLIGVNDDEIDEEDKNENLFIEHYLPRSKFQSTTQLTLFFHDNWSDDEDEILKIYDIELRGQFTSPLSKDPIVTVYESAANPTDHKNILAQENKNQSSI</sequence>
<dbReference type="InterPro" id="IPR010400">
    <property type="entry name" value="PITH_dom"/>
</dbReference>